<keyword evidence="12" id="KW-1185">Reference proteome</keyword>
<evidence type="ECO:0000259" key="9">
    <source>
        <dbReference type="PROSITE" id="PS50125"/>
    </source>
</evidence>
<dbReference type="PANTHER" id="PTHR11920">
    <property type="entry name" value="GUANYLYL CYCLASE"/>
    <property type="match status" value="1"/>
</dbReference>
<dbReference type="GO" id="GO:0004016">
    <property type="term" value="F:adenylate cyclase activity"/>
    <property type="evidence" value="ECO:0007669"/>
    <property type="project" value="TreeGrafter"/>
</dbReference>
<feature type="domain" description="CHASE" evidence="10">
    <location>
        <begin position="215"/>
        <end position="338"/>
    </location>
</feature>
<comment type="subcellular location">
    <subcellularLocation>
        <location evidence="1">Membrane</location>
    </subcellularLocation>
</comment>
<dbReference type="GO" id="GO:0004383">
    <property type="term" value="F:guanylate cyclase activity"/>
    <property type="evidence" value="ECO:0007669"/>
    <property type="project" value="TreeGrafter"/>
</dbReference>
<dbReference type="InterPro" id="IPR050401">
    <property type="entry name" value="Cyclic_nucleotide_synthase"/>
</dbReference>
<dbReference type="GO" id="GO:0001653">
    <property type="term" value="F:peptide receptor activity"/>
    <property type="evidence" value="ECO:0007669"/>
    <property type="project" value="TreeGrafter"/>
</dbReference>
<evidence type="ECO:0000256" key="5">
    <source>
        <dbReference type="ARBA" id="ARBA00023136"/>
    </source>
</evidence>
<evidence type="ECO:0008006" key="13">
    <source>
        <dbReference type="Google" id="ProtNLM"/>
    </source>
</evidence>
<evidence type="ECO:0000313" key="11">
    <source>
        <dbReference type="EMBL" id="KXZ53264.1"/>
    </source>
</evidence>
<keyword evidence="2" id="KW-0812">Transmembrane</keyword>
<reference evidence="12" key="1">
    <citation type="journal article" date="2016" name="Nat. Commun.">
        <title>The Gonium pectorale genome demonstrates co-option of cell cycle regulation during the evolution of multicellularity.</title>
        <authorList>
            <person name="Hanschen E.R."/>
            <person name="Marriage T.N."/>
            <person name="Ferris P.J."/>
            <person name="Hamaji T."/>
            <person name="Toyoda A."/>
            <person name="Fujiyama A."/>
            <person name="Neme R."/>
            <person name="Noguchi H."/>
            <person name="Minakuchi Y."/>
            <person name="Suzuki M."/>
            <person name="Kawai-Toyooka H."/>
            <person name="Smith D.R."/>
            <person name="Sparks H."/>
            <person name="Anderson J."/>
            <person name="Bakaric R."/>
            <person name="Luria V."/>
            <person name="Karger A."/>
            <person name="Kirschner M.W."/>
            <person name="Durand P.M."/>
            <person name="Michod R.E."/>
            <person name="Nozaki H."/>
            <person name="Olson B.J."/>
        </authorList>
    </citation>
    <scope>NUCLEOTIDE SEQUENCE [LARGE SCALE GENOMIC DNA]</scope>
    <source>
        <strain evidence="12">NIES-2863</strain>
    </source>
</reference>
<feature type="region of interest" description="Disordered" evidence="7">
    <location>
        <begin position="23"/>
        <end position="45"/>
    </location>
</feature>
<evidence type="ECO:0000259" key="10">
    <source>
        <dbReference type="PROSITE" id="PS50839"/>
    </source>
</evidence>
<comment type="caution">
    <text evidence="11">The sequence shown here is derived from an EMBL/GenBank/DDBJ whole genome shotgun (WGS) entry which is preliminary data.</text>
</comment>
<dbReference type="GO" id="GO:0007168">
    <property type="term" value="P:receptor guanylyl cyclase signaling pathway"/>
    <property type="evidence" value="ECO:0007669"/>
    <property type="project" value="TreeGrafter"/>
</dbReference>
<keyword evidence="4" id="KW-1133">Transmembrane helix</keyword>
<evidence type="ECO:0000313" key="12">
    <source>
        <dbReference type="Proteomes" id="UP000075714"/>
    </source>
</evidence>
<dbReference type="Pfam" id="PF00211">
    <property type="entry name" value="Guanylate_cyc"/>
    <property type="match status" value="1"/>
</dbReference>
<dbReference type="PANTHER" id="PTHR11920:SF335">
    <property type="entry name" value="GUANYLATE CYCLASE"/>
    <property type="match status" value="1"/>
</dbReference>
<dbReference type="InterPro" id="IPR001054">
    <property type="entry name" value="A/G_cyclase"/>
</dbReference>
<dbReference type="GO" id="GO:0035556">
    <property type="term" value="P:intracellular signal transduction"/>
    <property type="evidence" value="ECO:0007669"/>
    <property type="project" value="InterPro"/>
</dbReference>
<keyword evidence="3" id="KW-0547">Nucleotide-binding</keyword>
<dbReference type="InterPro" id="IPR029787">
    <property type="entry name" value="Nucleotide_cyclase"/>
</dbReference>
<dbReference type="GO" id="GO:0000166">
    <property type="term" value="F:nucleotide binding"/>
    <property type="evidence" value="ECO:0007669"/>
    <property type="project" value="UniProtKB-KW"/>
</dbReference>
<gene>
    <name evidence="11" type="ORF">GPECTOR_7g1158</name>
</gene>
<dbReference type="Gene3D" id="3.30.70.1230">
    <property type="entry name" value="Nucleotide cyclase"/>
    <property type="match status" value="1"/>
</dbReference>
<keyword evidence="8" id="KW-0732">Signal</keyword>
<evidence type="ECO:0000256" key="8">
    <source>
        <dbReference type="SAM" id="SignalP"/>
    </source>
</evidence>
<feature type="region of interest" description="Disordered" evidence="7">
    <location>
        <begin position="113"/>
        <end position="133"/>
    </location>
</feature>
<accession>A0A150GU07</accession>
<dbReference type="SMART" id="SM01079">
    <property type="entry name" value="CHASE"/>
    <property type="match status" value="1"/>
</dbReference>
<dbReference type="PROSITE" id="PS50839">
    <property type="entry name" value="CHASE"/>
    <property type="match status" value="1"/>
</dbReference>
<evidence type="ECO:0000256" key="7">
    <source>
        <dbReference type="SAM" id="MobiDB-lite"/>
    </source>
</evidence>
<evidence type="ECO:0000256" key="6">
    <source>
        <dbReference type="ARBA" id="ARBA00023239"/>
    </source>
</evidence>
<dbReference type="PROSITE" id="PS50125">
    <property type="entry name" value="GUANYLATE_CYCLASE_2"/>
    <property type="match status" value="1"/>
</dbReference>
<evidence type="ECO:0000256" key="1">
    <source>
        <dbReference type="ARBA" id="ARBA00004370"/>
    </source>
</evidence>
<protein>
    <recommendedName>
        <fullName evidence="13">Guanylate cyclase domain-containing protein</fullName>
    </recommendedName>
</protein>
<keyword evidence="5" id="KW-0472">Membrane</keyword>
<proteinExistence type="predicted"/>
<dbReference type="InterPro" id="IPR006189">
    <property type="entry name" value="CHASE_dom"/>
</dbReference>
<feature type="chain" id="PRO_5007562202" description="Guanylate cyclase domain-containing protein" evidence="8">
    <location>
        <begin position="20"/>
        <end position="583"/>
    </location>
</feature>
<sequence>MRSIRPGALMLLARELGLALDSSARPESERTGAVTAGVAGGTDSDGLAEYTAEATDDVLPLPSDHWDLVDGNAALAAPALRAVYPGLPQDPPHPHQRQASSVNISSLRSQGSTLLSFREQPQRSPSQLLDAAGGARAAGEDAAGGAAYVQEAVVAATANAISNRLEIATFAIMAAYAYVSQQPLCSDVQRDFHNLSRTILHWDEKQTVYQVQLLPAAVLDYIYPPVSGELGRLLIGRDLLEVPQYRNDTLYQIRQRDQRLLLGPYNLVEGFQGMFATYPIFLPAPDPLYDWGCGHQPYDCPHGVCWLPNEGKKLWGLATSVLSLDNMQADFRVQGLTDQGYRYRLRQVADNVNEAALIAESRLPPQYPVYTTITKFNLIWVLEVAPAAGWHPGWRDPCIAAAVVGSAIVSALVVWLLVARERHGALLRAMLPRKVIHQLERGEPTVVEEFSEPVTILFTDIVSYTEVASQLTALQVVRLLNELYTRFDALCDKHGVYKAFMCVAGCPTREDPISAAVRMAGMAQDMIAMVERFTTRVGDEDMRVKIRIGLHSGPVVAGVIGQRMPRYCLFGQSLQSVHSARVL</sequence>
<keyword evidence="6" id="KW-0456">Lyase</keyword>
<evidence type="ECO:0000256" key="2">
    <source>
        <dbReference type="ARBA" id="ARBA00022692"/>
    </source>
</evidence>
<feature type="domain" description="Guanylate cyclase" evidence="9">
    <location>
        <begin position="455"/>
        <end position="581"/>
    </location>
</feature>
<dbReference type="CDD" id="cd07302">
    <property type="entry name" value="CHD"/>
    <property type="match status" value="1"/>
</dbReference>
<evidence type="ECO:0000256" key="4">
    <source>
        <dbReference type="ARBA" id="ARBA00022989"/>
    </source>
</evidence>
<dbReference type="GO" id="GO:0005886">
    <property type="term" value="C:plasma membrane"/>
    <property type="evidence" value="ECO:0007669"/>
    <property type="project" value="TreeGrafter"/>
</dbReference>
<dbReference type="Proteomes" id="UP000075714">
    <property type="component" value="Unassembled WGS sequence"/>
</dbReference>
<evidence type="ECO:0000256" key="3">
    <source>
        <dbReference type="ARBA" id="ARBA00022741"/>
    </source>
</evidence>
<dbReference type="OrthoDB" id="60033at2759"/>
<dbReference type="EMBL" id="LSYV01000008">
    <property type="protein sequence ID" value="KXZ53264.1"/>
    <property type="molecule type" value="Genomic_DNA"/>
</dbReference>
<dbReference type="AlphaFoldDB" id="A0A150GU07"/>
<dbReference type="SUPFAM" id="SSF55073">
    <property type="entry name" value="Nucleotide cyclase"/>
    <property type="match status" value="1"/>
</dbReference>
<name>A0A150GU07_GONPE</name>
<organism evidence="11 12">
    <name type="scientific">Gonium pectorale</name>
    <name type="common">Green alga</name>
    <dbReference type="NCBI Taxonomy" id="33097"/>
    <lineage>
        <taxon>Eukaryota</taxon>
        <taxon>Viridiplantae</taxon>
        <taxon>Chlorophyta</taxon>
        <taxon>core chlorophytes</taxon>
        <taxon>Chlorophyceae</taxon>
        <taxon>CS clade</taxon>
        <taxon>Chlamydomonadales</taxon>
        <taxon>Volvocaceae</taxon>
        <taxon>Gonium</taxon>
    </lineage>
</organism>
<feature type="signal peptide" evidence="8">
    <location>
        <begin position="1"/>
        <end position="19"/>
    </location>
</feature>
<dbReference type="SMART" id="SM00044">
    <property type="entry name" value="CYCc"/>
    <property type="match status" value="1"/>
</dbReference>